<dbReference type="InterPro" id="IPR000719">
    <property type="entry name" value="Prot_kinase_dom"/>
</dbReference>
<sequence>MGRHFLLSVSHSSRAAFHLRWRIALVLLVTAFCHQQYLFLVSRQSLAAKYSPTTFDAGHNELQPKFSRPDDDDSDFQDEIIANREAWRILSHGWEGKVFAYKDSVIKTFTPGQSPFRNCAPGIENEKWPTEIAASLRLGGHDNNISNAGLSENSNANKNMNGFLPVRAYFKAAATPSLVPEWHLVTPLLKGGNLNTLAKKTLLETKLKTAKDVDAHFRPAFERLLGNMQHLHEARYCHDDIKPANIFVAEDTRWLLGDLGNLRHTSHPYHSSRIWINNDQLRDCRANDAMRLLKSYLQFVKAAASDKERFDDDFFTGKEPISRLFWKASTDARTISAAQIQKLSMKEYPEQPAMLQENNESTQIRGTFRRLTLHKAVNKSLETRMGEKLARWWGMVGIFGVPNKEVCGF</sequence>
<dbReference type="Proteomes" id="UP000800096">
    <property type="component" value="Unassembled WGS sequence"/>
</dbReference>
<protein>
    <recommendedName>
        <fullName evidence="1">Protein kinase domain-containing protein</fullName>
    </recommendedName>
</protein>
<proteinExistence type="predicted"/>
<keyword evidence="3" id="KW-1185">Reference proteome</keyword>
<organism evidence="2 3">
    <name type="scientific">Ampelomyces quisqualis</name>
    <name type="common">Powdery mildew agent</name>
    <dbReference type="NCBI Taxonomy" id="50730"/>
    <lineage>
        <taxon>Eukaryota</taxon>
        <taxon>Fungi</taxon>
        <taxon>Dikarya</taxon>
        <taxon>Ascomycota</taxon>
        <taxon>Pezizomycotina</taxon>
        <taxon>Dothideomycetes</taxon>
        <taxon>Pleosporomycetidae</taxon>
        <taxon>Pleosporales</taxon>
        <taxon>Pleosporineae</taxon>
        <taxon>Phaeosphaeriaceae</taxon>
        <taxon>Ampelomyces</taxon>
    </lineage>
</organism>
<dbReference type="OrthoDB" id="5337378at2759"/>
<dbReference type="PROSITE" id="PS00108">
    <property type="entry name" value="PROTEIN_KINASE_ST"/>
    <property type="match status" value="1"/>
</dbReference>
<dbReference type="SUPFAM" id="SSF56112">
    <property type="entry name" value="Protein kinase-like (PK-like)"/>
    <property type="match status" value="1"/>
</dbReference>
<dbReference type="AlphaFoldDB" id="A0A6A5QJN8"/>
<gene>
    <name evidence="2" type="ORF">BDU57DRAFT_518654</name>
</gene>
<dbReference type="InterPro" id="IPR008271">
    <property type="entry name" value="Ser/Thr_kinase_AS"/>
</dbReference>
<name>A0A6A5QJN8_AMPQU</name>
<dbReference type="GO" id="GO:0005524">
    <property type="term" value="F:ATP binding"/>
    <property type="evidence" value="ECO:0007669"/>
    <property type="project" value="InterPro"/>
</dbReference>
<evidence type="ECO:0000259" key="1">
    <source>
        <dbReference type="PROSITE" id="PS50011"/>
    </source>
</evidence>
<dbReference type="InterPro" id="IPR011009">
    <property type="entry name" value="Kinase-like_dom_sf"/>
</dbReference>
<dbReference type="Gene3D" id="1.10.510.10">
    <property type="entry name" value="Transferase(Phosphotransferase) domain 1"/>
    <property type="match status" value="1"/>
</dbReference>
<dbReference type="GO" id="GO:0004672">
    <property type="term" value="F:protein kinase activity"/>
    <property type="evidence" value="ECO:0007669"/>
    <property type="project" value="InterPro"/>
</dbReference>
<reference evidence="2" key="1">
    <citation type="journal article" date="2020" name="Stud. Mycol.">
        <title>101 Dothideomycetes genomes: a test case for predicting lifestyles and emergence of pathogens.</title>
        <authorList>
            <person name="Haridas S."/>
            <person name="Albert R."/>
            <person name="Binder M."/>
            <person name="Bloem J."/>
            <person name="Labutti K."/>
            <person name="Salamov A."/>
            <person name="Andreopoulos B."/>
            <person name="Baker S."/>
            <person name="Barry K."/>
            <person name="Bills G."/>
            <person name="Bluhm B."/>
            <person name="Cannon C."/>
            <person name="Castanera R."/>
            <person name="Culley D."/>
            <person name="Daum C."/>
            <person name="Ezra D."/>
            <person name="Gonzalez J."/>
            <person name="Henrissat B."/>
            <person name="Kuo A."/>
            <person name="Liang C."/>
            <person name="Lipzen A."/>
            <person name="Lutzoni F."/>
            <person name="Magnuson J."/>
            <person name="Mondo S."/>
            <person name="Nolan M."/>
            <person name="Ohm R."/>
            <person name="Pangilinan J."/>
            <person name="Park H.-J."/>
            <person name="Ramirez L."/>
            <person name="Alfaro M."/>
            <person name="Sun H."/>
            <person name="Tritt A."/>
            <person name="Yoshinaga Y."/>
            <person name="Zwiers L.-H."/>
            <person name="Turgeon B."/>
            <person name="Goodwin S."/>
            <person name="Spatafora J."/>
            <person name="Crous P."/>
            <person name="Grigoriev I."/>
        </authorList>
    </citation>
    <scope>NUCLEOTIDE SEQUENCE</scope>
    <source>
        <strain evidence="2">HMLAC05119</strain>
    </source>
</reference>
<dbReference type="EMBL" id="ML979136">
    <property type="protein sequence ID" value="KAF1915602.1"/>
    <property type="molecule type" value="Genomic_DNA"/>
</dbReference>
<evidence type="ECO:0000313" key="3">
    <source>
        <dbReference type="Proteomes" id="UP000800096"/>
    </source>
</evidence>
<accession>A0A6A5QJN8</accession>
<evidence type="ECO:0000313" key="2">
    <source>
        <dbReference type="EMBL" id="KAF1915602.1"/>
    </source>
</evidence>
<dbReference type="PROSITE" id="PS50011">
    <property type="entry name" value="PROTEIN_KINASE_DOM"/>
    <property type="match status" value="1"/>
</dbReference>
<feature type="domain" description="Protein kinase" evidence="1">
    <location>
        <begin position="84"/>
        <end position="409"/>
    </location>
</feature>